<gene>
    <name evidence="3" type="ORF">D0T92_03975</name>
</gene>
<evidence type="ECO:0000313" key="3">
    <source>
        <dbReference type="EMBL" id="QEY25778.1"/>
    </source>
</evidence>
<keyword evidence="4" id="KW-1185">Reference proteome</keyword>
<dbReference type="InterPro" id="IPR023220">
    <property type="entry name" value="T4SS_VirB5-domain"/>
</dbReference>
<feature type="coiled-coil region" evidence="1">
    <location>
        <begin position="44"/>
        <end position="74"/>
    </location>
</feature>
<name>A0A5J6PSQ6_9NEIS</name>
<dbReference type="OrthoDB" id="9780974at2"/>
<reference evidence="3 4" key="1">
    <citation type="submission" date="2018-08" db="EMBL/GenBank/DDBJ databases">
        <title>Neisseria zalophi ATCC BAA-2455 complete genome.</title>
        <authorList>
            <person name="Veseli I.A."/>
            <person name="Buttler R."/>
            <person name="Mascarenhas dos Santos A.C."/>
            <person name="Pombert J.-F."/>
        </authorList>
    </citation>
    <scope>NUCLEOTIDE SEQUENCE [LARGE SCALE GENOMIC DNA]</scope>
    <source>
        <strain evidence="3 4">ATCC BAA-2455</strain>
    </source>
</reference>
<evidence type="ECO:0000256" key="2">
    <source>
        <dbReference type="SAM" id="SignalP"/>
    </source>
</evidence>
<accession>A0A5J6PSQ6</accession>
<feature type="chain" id="PRO_5023912195" evidence="2">
    <location>
        <begin position="29"/>
        <end position="221"/>
    </location>
</feature>
<dbReference type="CDD" id="cd14262">
    <property type="entry name" value="VirB5_like"/>
    <property type="match status" value="1"/>
</dbReference>
<evidence type="ECO:0000313" key="4">
    <source>
        <dbReference type="Proteomes" id="UP000325713"/>
    </source>
</evidence>
<dbReference type="Gene3D" id="1.20.58.430">
    <property type="entry name" value="Type IV secretion system, VirB5-domain"/>
    <property type="match status" value="1"/>
</dbReference>
<dbReference type="Pfam" id="PF07996">
    <property type="entry name" value="T4SS"/>
    <property type="match status" value="2"/>
</dbReference>
<dbReference type="Proteomes" id="UP000325713">
    <property type="component" value="Chromosome"/>
</dbReference>
<dbReference type="InterPro" id="IPR014158">
    <property type="entry name" value="T4SS_VirB5"/>
</dbReference>
<protein>
    <submittedName>
        <fullName evidence="3">Conjugal transfer protein TraF</fullName>
    </submittedName>
</protein>
<organism evidence="3 4">
    <name type="scientific">Neisseria zalophi</name>
    <dbReference type="NCBI Taxonomy" id="640030"/>
    <lineage>
        <taxon>Bacteria</taxon>
        <taxon>Pseudomonadati</taxon>
        <taxon>Pseudomonadota</taxon>
        <taxon>Betaproteobacteria</taxon>
        <taxon>Neisseriales</taxon>
        <taxon>Neisseriaceae</taxon>
        <taxon>Neisseria</taxon>
    </lineage>
</organism>
<feature type="signal peptide" evidence="2">
    <location>
        <begin position="1"/>
        <end position="28"/>
    </location>
</feature>
<dbReference type="RefSeq" id="WP_151050425.1">
    <property type="nucleotide sequence ID" value="NZ_CP031700.1"/>
</dbReference>
<keyword evidence="1" id="KW-0175">Coiled coil</keyword>
<sequence>MTLRNLKIKAIAVLVSTGLMTVSMPMSIAGGIPVFDGAAVAQAIQQGVQMAEQIQNQIKQLQELKNQVKALTGSRNLGEFAKNTALDHVPDEWKAVYGDIKNLDTSTIIGKDRYKQSNATDALINSYKQASKAVFDTQKRIDVIQKLAQQINLTQDAKAAADLQNRISIEQSRIATNQVMLDMTMKMAEQQEKIQTAQQQNIIACQIKAKGRSAQKACGSI</sequence>
<keyword evidence="2" id="KW-0732">Signal</keyword>
<dbReference type="SUPFAM" id="SSF101082">
    <property type="entry name" value="Typo IV secretion system protein TraC"/>
    <property type="match status" value="1"/>
</dbReference>
<proteinExistence type="predicted"/>
<dbReference type="AlphaFoldDB" id="A0A5J6PSQ6"/>
<dbReference type="EMBL" id="CP031700">
    <property type="protein sequence ID" value="QEY25778.1"/>
    <property type="molecule type" value="Genomic_DNA"/>
</dbReference>
<evidence type="ECO:0000256" key="1">
    <source>
        <dbReference type="SAM" id="Coils"/>
    </source>
</evidence>
<dbReference type="KEGG" id="nzl:D0T92_03975"/>